<dbReference type="InterPro" id="IPR002760">
    <property type="entry name" value="O_anti_polymase"/>
</dbReference>
<dbReference type="RefSeq" id="WP_175225932.1">
    <property type="nucleotide sequence ID" value="NZ_CADIKH010000006.1"/>
</dbReference>
<accession>A0A6J5DEW2</accession>
<keyword evidence="3" id="KW-1185">Reference proteome</keyword>
<reference evidence="2 3" key="1">
    <citation type="submission" date="2020-04" db="EMBL/GenBank/DDBJ databases">
        <authorList>
            <person name="De Canck E."/>
        </authorList>
    </citation>
    <scope>NUCLEOTIDE SEQUENCE [LARGE SCALE GENOMIC DNA]</scope>
    <source>
        <strain evidence="2 3">LMG 29542</strain>
    </source>
</reference>
<name>A0A6J5DEW2_9BURK</name>
<dbReference type="Pfam" id="PF01901">
    <property type="entry name" value="O_anti_polymase"/>
    <property type="match status" value="1"/>
</dbReference>
<organism evidence="2 3">
    <name type="scientific">Paraburkholderia humisilvae</name>
    <dbReference type="NCBI Taxonomy" id="627669"/>
    <lineage>
        <taxon>Bacteria</taxon>
        <taxon>Pseudomonadati</taxon>
        <taxon>Pseudomonadota</taxon>
        <taxon>Betaproteobacteria</taxon>
        <taxon>Burkholderiales</taxon>
        <taxon>Burkholderiaceae</taxon>
        <taxon>Paraburkholderia</taxon>
    </lineage>
</organism>
<keyword evidence="1" id="KW-1133">Transmembrane helix</keyword>
<sequence>MEHWLGAGASGTYRTAVRHMNPWTLVLCVYTGYNLPGLIDMPWSLPDAYRKDLCWKLFAIGLLGLLLGCLLAGITSRNRASHRAQSIQPRTSKQLTCLFFALFAGCVVFEIAANRGVPLLMGESRFGNSALVSNLAPLYGFWLLIRTISDVETGRKPDLVQPVIYLAGVLLLGYRSPVLAFVTVCYVYFVVFRLSGRKALLLSLVAACALVGFAATFALFRVAQSYDVERFFTNIDFRFIGEHRYLLPFVPVLSMLDASQNTIATLGDAMREHLYGSLLLSNFETFLPGKHWGARNIIGDLVGARWIAGRPMSITPTLQGALYADFGYTGVFAGFFGIAFCVVRLHAYAWRNGVLARFSFCYLLALVLMSIHSGYWDVNFVFFLLFLIVIRVFDHLKSLSYRS</sequence>
<feature type="transmembrane region" description="Helical" evidence="1">
    <location>
        <begin position="55"/>
        <end position="74"/>
    </location>
</feature>
<protein>
    <recommendedName>
        <fullName evidence="4">Oligosaccharide repeat unit polymerase</fullName>
    </recommendedName>
</protein>
<dbReference type="EMBL" id="CADIKH010000006">
    <property type="protein sequence ID" value="CAB3751954.1"/>
    <property type="molecule type" value="Genomic_DNA"/>
</dbReference>
<keyword evidence="1" id="KW-0812">Transmembrane</keyword>
<keyword evidence="1" id="KW-0472">Membrane</keyword>
<feature type="transmembrane region" description="Helical" evidence="1">
    <location>
        <begin position="378"/>
        <end position="396"/>
    </location>
</feature>
<evidence type="ECO:0008006" key="4">
    <source>
        <dbReference type="Google" id="ProtNLM"/>
    </source>
</evidence>
<feature type="transmembrane region" description="Helical" evidence="1">
    <location>
        <begin position="163"/>
        <end position="192"/>
    </location>
</feature>
<gene>
    <name evidence="2" type="ORF">LMG29542_01615</name>
</gene>
<evidence type="ECO:0000256" key="1">
    <source>
        <dbReference type="SAM" id="Phobius"/>
    </source>
</evidence>
<evidence type="ECO:0000313" key="2">
    <source>
        <dbReference type="EMBL" id="CAB3751954.1"/>
    </source>
</evidence>
<dbReference type="Proteomes" id="UP000494363">
    <property type="component" value="Unassembled WGS sequence"/>
</dbReference>
<feature type="transmembrane region" description="Helical" evidence="1">
    <location>
        <begin position="95"/>
        <end position="113"/>
    </location>
</feature>
<proteinExistence type="predicted"/>
<feature type="transmembrane region" description="Helical" evidence="1">
    <location>
        <begin position="326"/>
        <end position="347"/>
    </location>
</feature>
<evidence type="ECO:0000313" key="3">
    <source>
        <dbReference type="Proteomes" id="UP000494363"/>
    </source>
</evidence>
<feature type="transmembrane region" description="Helical" evidence="1">
    <location>
        <begin position="354"/>
        <end position="372"/>
    </location>
</feature>
<feature type="transmembrane region" description="Helical" evidence="1">
    <location>
        <begin position="199"/>
        <end position="220"/>
    </location>
</feature>
<feature type="transmembrane region" description="Helical" evidence="1">
    <location>
        <begin position="23"/>
        <end position="43"/>
    </location>
</feature>
<dbReference type="AlphaFoldDB" id="A0A6J5DEW2"/>
<dbReference type="NCBIfam" id="TIGR04370">
    <property type="entry name" value="glyco_rpt_poly"/>
    <property type="match status" value="1"/>
</dbReference>